<dbReference type="InterPro" id="IPR011008">
    <property type="entry name" value="Dimeric_a/b-barrel"/>
</dbReference>
<dbReference type="Proteomes" id="UP000202440">
    <property type="component" value="Chromosome"/>
</dbReference>
<evidence type="ECO:0000313" key="3">
    <source>
        <dbReference type="Proteomes" id="UP000202440"/>
    </source>
</evidence>
<dbReference type="OrthoDB" id="9809695at2"/>
<accession>A0A222FGJ6</accession>
<dbReference type="EMBL" id="CP022530">
    <property type="protein sequence ID" value="ASP37716.1"/>
    <property type="molecule type" value="Genomic_DNA"/>
</dbReference>
<feature type="domain" description="NIPSNAP" evidence="1">
    <location>
        <begin position="6"/>
        <end position="105"/>
    </location>
</feature>
<dbReference type="SUPFAM" id="SSF54909">
    <property type="entry name" value="Dimeric alpha+beta barrel"/>
    <property type="match status" value="1"/>
</dbReference>
<organism evidence="2 3">
    <name type="scientific">Bacterioplanes sanyensis</name>
    <dbReference type="NCBI Taxonomy" id="1249553"/>
    <lineage>
        <taxon>Bacteria</taxon>
        <taxon>Pseudomonadati</taxon>
        <taxon>Pseudomonadota</taxon>
        <taxon>Gammaproteobacteria</taxon>
        <taxon>Oceanospirillales</taxon>
        <taxon>Oceanospirillaceae</taxon>
        <taxon>Bacterioplanes</taxon>
    </lineage>
</organism>
<dbReference type="InterPro" id="IPR012577">
    <property type="entry name" value="NIPSNAP"/>
</dbReference>
<name>A0A222FGJ6_9GAMM</name>
<dbReference type="Gene3D" id="3.30.70.100">
    <property type="match status" value="1"/>
</dbReference>
<evidence type="ECO:0000313" key="2">
    <source>
        <dbReference type="EMBL" id="ASP37716.1"/>
    </source>
</evidence>
<dbReference type="Pfam" id="PF07978">
    <property type="entry name" value="NIPSNAP"/>
    <property type="match status" value="1"/>
</dbReference>
<sequence length="105" mass="12973">MTDLLELREYQIKPGQLDAFLQLMRDTILPYQRAQVMEVVFTSHWCDEQGQDWFVWQRRYRDEAHRQQLFEQVYNDWWIEHIRPQVFELIEADTVRVRLLTPTAF</sequence>
<gene>
    <name evidence="2" type="ORF">CHH28_03080</name>
</gene>
<proteinExistence type="predicted"/>
<keyword evidence="3" id="KW-1185">Reference proteome</keyword>
<dbReference type="RefSeq" id="WP_094058925.1">
    <property type="nucleotide sequence ID" value="NZ_CP022530.1"/>
</dbReference>
<protein>
    <recommendedName>
        <fullName evidence="1">NIPSNAP domain-containing protein</fullName>
    </recommendedName>
</protein>
<evidence type="ECO:0000259" key="1">
    <source>
        <dbReference type="Pfam" id="PF07978"/>
    </source>
</evidence>
<reference evidence="2 3" key="1">
    <citation type="submission" date="2017-07" db="EMBL/GenBank/DDBJ databases">
        <title>Annotated genome sequence of Bacterioplanes sanyensis isolated from Red Sea.</title>
        <authorList>
            <person name="Rehman Z.U."/>
        </authorList>
    </citation>
    <scope>NUCLEOTIDE SEQUENCE [LARGE SCALE GENOMIC DNA]</scope>
    <source>
        <strain evidence="2 3">NV9</strain>
    </source>
</reference>
<dbReference type="KEGG" id="bsan:CHH28_03080"/>
<dbReference type="AlphaFoldDB" id="A0A222FGJ6"/>